<dbReference type="PANTHER" id="PTHR38657">
    <property type="entry name" value="SLR1343 PROTEIN"/>
    <property type="match status" value="1"/>
</dbReference>
<gene>
    <name evidence="1" type="ORF">Pla108_37600</name>
</gene>
<dbReference type="PANTHER" id="PTHR38657:SF1">
    <property type="entry name" value="SLR1343 PROTEIN"/>
    <property type="match status" value="1"/>
</dbReference>
<evidence type="ECO:0000313" key="2">
    <source>
        <dbReference type="Proteomes" id="UP000317421"/>
    </source>
</evidence>
<name>A0A5C6A450_9BACT</name>
<dbReference type="EMBL" id="SJPR01000007">
    <property type="protein sequence ID" value="TWT94048.1"/>
    <property type="molecule type" value="Genomic_DNA"/>
</dbReference>
<dbReference type="InterPro" id="IPR052551">
    <property type="entry name" value="UV-DNA_repair_photolyase"/>
</dbReference>
<keyword evidence="1" id="KW-0456">Lyase</keyword>
<sequence length="527" mass="60038">MPKTKTLTIVLGDQLDRESAIFDDFDPQHDIIWMAEVAGESTHVWSHKVRTAFFLSAMRHFRDELREAGRRVDYRELPAKSDGRTKVGGEETLAAALRDAIDRLKPERLAVVHPGYWRVQDDMRRVAEEAGLELVELDDSHFYTTPADFAAHAEGRKQVRLEYFYRELRKRFNVLMDEGDPVGGAWNFDKENRGAFGKKGPGALRQPRRSNPDNTTQAVVDLVNERFADHPGELDDFDWPVTVGDARRALTDFVKHRLPDFGNYQDAMWTDQPWLYHSRLSAALNVKLLNPREVVEAAVAAYHAGDAPLAAVEGFVRQILGWREYVRGVYWNHMPAYLDRNTLGADQPLPAFYWTGETDMACLRDAVGQTLRYGYAHHIQRLMVTGLFAMLLGVDPRRVHEWYLAVYVDAIEWVELPNTLGMSQYADGGLMASKPYCATGKYIDRMSNYCGGCVYDPAKAIGDEACPFTTLYWDFLARHRDRLAGNNRMAMQLKNLDRKAPDEVAAIRRQADALRERLAEAPDKPRA</sequence>
<organism evidence="1 2">
    <name type="scientific">Botrimarina colliarenosi</name>
    <dbReference type="NCBI Taxonomy" id="2528001"/>
    <lineage>
        <taxon>Bacteria</taxon>
        <taxon>Pseudomonadati</taxon>
        <taxon>Planctomycetota</taxon>
        <taxon>Planctomycetia</taxon>
        <taxon>Pirellulales</taxon>
        <taxon>Lacipirellulaceae</taxon>
        <taxon>Botrimarina</taxon>
    </lineage>
</organism>
<dbReference type="SUPFAM" id="SSF48173">
    <property type="entry name" value="Cryptochrome/photolyase FAD-binding domain"/>
    <property type="match status" value="1"/>
</dbReference>
<protein>
    <submittedName>
        <fullName evidence="1">Deoxyribodipyrimidine photo-lyase-related protein</fullName>
    </submittedName>
</protein>
<dbReference type="InterPro" id="IPR014729">
    <property type="entry name" value="Rossmann-like_a/b/a_fold"/>
</dbReference>
<dbReference type="Gene3D" id="3.40.50.620">
    <property type="entry name" value="HUPs"/>
    <property type="match status" value="1"/>
</dbReference>
<dbReference type="Proteomes" id="UP000317421">
    <property type="component" value="Unassembled WGS sequence"/>
</dbReference>
<proteinExistence type="predicted"/>
<dbReference type="InterPro" id="IPR007357">
    <property type="entry name" value="PhrB-like"/>
</dbReference>
<dbReference type="RefSeq" id="WP_146446453.1">
    <property type="nucleotide sequence ID" value="NZ_SJPR01000007.1"/>
</dbReference>
<dbReference type="AlphaFoldDB" id="A0A5C6A450"/>
<dbReference type="Gene3D" id="1.10.579.10">
    <property type="entry name" value="DNA Cyclobutane Dipyrimidine Photolyase, subunit A, domain 3"/>
    <property type="match status" value="1"/>
</dbReference>
<dbReference type="Pfam" id="PF04244">
    <property type="entry name" value="DPRP"/>
    <property type="match status" value="1"/>
</dbReference>
<dbReference type="InterPro" id="IPR036134">
    <property type="entry name" value="Crypto/Photolyase_FAD-like_sf"/>
</dbReference>
<reference evidence="1 2" key="1">
    <citation type="submission" date="2019-02" db="EMBL/GenBank/DDBJ databases">
        <title>Deep-cultivation of Planctomycetes and their phenomic and genomic characterization uncovers novel biology.</title>
        <authorList>
            <person name="Wiegand S."/>
            <person name="Jogler M."/>
            <person name="Boedeker C."/>
            <person name="Pinto D."/>
            <person name="Vollmers J."/>
            <person name="Rivas-Marin E."/>
            <person name="Kohn T."/>
            <person name="Peeters S.H."/>
            <person name="Heuer A."/>
            <person name="Rast P."/>
            <person name="Oberbeckmann S."/>
            <person name="Bunk B."/>
            <person name="Jeske O."/>
            <person name="Meyerdierks A."/>
            <person name="Storesund J.E."/>
            <person name="Kallscheuer N."/>
            <person name="Luecker S."/>
            <person name="Lage O.M."/>
            <person name="Pohl T."/>
            <person name="Merkel B.J."/>
            <person name="Hornburger P."/>
            <person name="Mueller R.-W."/>
            <person name="Bruemmer F."/>
            <person name="Labrenz M."/>
            <person name="Spormann A.M."/>
            <person name="Op Den Camp H."/>
            <person name="Overmann J."/>
            <person name="Amann R."/>
            <person name="Jetten M.S.M."/>
            <person name="Mascher T."/>
            <person name="Medema M.H."/>
            <person name="Devos D.P."/>
            <person name="Kaster A.-K."/>
            <person name="Ovreas L."/>
            <person name="Rohde M."/>
            <person name="Galperin M.Y."/>
            <person name="Jogler C."/>
        </authorList>
    </citation>
    <scope>NUCLEOTIDE SEQUENCE [LARGE SCALE GENOMIC DNA]</scope>
    <source>
        <strain evidence="1 2">Pla108</strain>
    </source>
</reference>
<dbReference type="Gene3D" id="1.25.40.80">
    <property type="match status" value="1"/>
</dbReference>
<dbReference type="Gene3D" id="1.10.10.1710">
    <property type="entry name" value="Deoxyribodipyrimidine photolyase-related"/>
    <property type="match status" value="1"/>
</dbReference>
<comment type="caution">
    <text evidence="1">The sequence shown here is derived from an EMBL/GenBank/DDBJ whole genome shotgun (WGS) entry which is preliminary data.</text>
</comment>
<dbReference type="OrthoDB" id="5288100at2"/>
<evidence type="ECO:0000313" key="1">
    <source>
        <dbReference type="EMBL" id="TWT94048.1"/>
    </source>
</evidence>
<dbReference type="GO" id="GO:0016829">
    <property type="term" value="F:lyase activity"/>
    <property type="evidence" value="ECO:0007669"/>
    <property type="project" value="UniProtKB-KW"/>
</dbReference>
<keyword evidence="2" id="KW-1185">Reference proteome</keyword>
<accession>A0A5C6A450</accession>